<dbReference type="PANTHER" id="PTHR30404">
    <property type="entry name" value="N-ACETYLMURAMOYL-L-ALANINE AMIDASE"/>
    <property type="match status" value="1"/>
</dbReference>
<reference evidence="11 12" key="1">
    <citation type="submission" date="2015-10" db="EMBL/GenBank/DDBJ databases">
        <title>Metagenome-Assembled Genomes uncover a global brackish microbiome.</title>
        <authorList>
            <person name="Hugerth L.W."/>
            <person name="Larsson J."/>
            <person name="Alneberg J."/>
            <person name="Lindh M.V."/>
            <person name="Legrand C."/>
            <person name="Pinhassi J."/>
            <person name="Andersson A.F."/>
        </authorList>
    </citation>
    <scope>NUCLEOTIDE SEQUENCE [LARGE SCALE GENOMIC DNA]</scope>
    <source>
        <strain evidence="11">BACL26 MAG-121220-bin70</strain>
    </source>
</reference>
<comment type="catalytic activity">
    <reaction evidence="1">
        <text>Hydrolyzes the link between N-acetylmuramoyl residues and L-amino acid residues in certain cell-wall glycopeptides.</text>
        <dbReference type="EC" id="3.5.1.28"/>
    </reaction>
</comment>
<feature type="domain" description="LysM" evidence="10">
    <location>
        <begin position="390"/>
        <end position="433"/>
    </location>
</feature>
<gene>
    <name evidence="11" type="ORF">ABS24_04480</name>
</gene>
<keyword evidence="7" id="KW-0378">Hydrolase</keyword>
<evidence type="ECO:0000256" key="5">
    <source>
        <dbReference type="ARBA" id="ARBA00022729"/>
    </source>
</evidence>
<dbReference type="GO" id="GO:0030288">
    <property type="term" value="C:outer membrane-bounded periplasmic space"/>
    <property type="evidence" value="ECO:0007669"/>
    <property type="project" value="TreeGrafter"/>
</dbReference>
<dbReference type="SMART" id="SM00646">
    <property type="entry name" value="Ami_3"/>
    <property type="match status" value="1"/>
</dbReference>
<dbReference type="GO" id="GO:0071555">
    <property type="term" value="P:cell wall organization"/>
    <property type="evidence" value="ECO:0007669"/>
    <property type="project" value="UniProtKB-KW"/>
</dbReference>
<dbReference type="PANTHER" id="PTHR30404:SF0">
    <property type="entry name" value="N-ACETYLMURAMOYL-L-ALANINE AMIDASE AMIC"/>
    <property type="match status" value="1"/>
</dbReference>
<comment type="caution">
    <text evidence="11">The sequence shown here is derived from an EMBL/GenBank/DDBJ whole genome shotgun (WGS) entry which is preliminary data.</text>
</comment>
<dbReference type="SMART" id="SM00257">
    <property type="entry name" value="LysM"/>
    <property type="match status" value="1"/>
</dbReference>
<dbReference type="PROSITE" id="PS51782">
    <property type="entry name" value="LYSM"/>
    <property type="match status" value="1"/>
</dbReference>
<name>A0A0R2TZ50_9GAMM</name>
<dbReference type="SUPFAM" id="SSF53187">
    <property type="entry name" value="Zn-dependent exopeptidases"/>
    <property type="match status" value="1"/>
</dbReference>
<keyword evidence="6" id="KW-0574">Periplasm</keyword>
<sequence length="436" mass="47869">MAGFPCWAAGLILLVSTHVIGADIESVRLWQAPEYTRLVIDLSEVAEHQLIILKNPNRLVIDLINVDLKTTFNTLDLSKTPIASIRHAVRNKSDLRIVLDLNSNVNPKSFTLTANEKYGNRLVVDLYANTQTVSKTVDKILERKNRKIIIAIDAGHGGEDPGALGPKSIQEKIVALQIAKKIEKLFDQNMYFDGVLIRTGDYYVGHRKRMAIAHKSGADFFISVHADAFTNSSVSGASVYALSTKGATSEAARYLASKANRADLIGGASTLRLDDKDDVLAGVLLDLSMNETLRRSLEAGKYVLSNMGRVTELHKKRVEQASFLVLKSPDIPSLLIETGFISNPREARQLSNPDHQEKIAQAIFDGLVDYYSLRPPVGTSLAGSHAKQKRTHVIARGDTLSEIAQRYNTSVSSILRYNNLASSSIRVGQKISIPPS</sequence>
<dbReference type="InterPro" id="IPR036779">
    <property type="entry name" value="LysM_dom_sf"/>
</dbReference>
<comment type="subcellular location">
    <subcellularLocation>
        <location evidence="2">Periplasm</location>
    </subcellularLocation>
</comment>
<dbReference type="InterPro" id="IPR050695">
    <property type="entry name" value="N-acetylmuramoyl_amidase_3"/>
</dbReference>
<accession>A0A0R2TZ50</accession>
<evidence type="ECO:0000259" key="10">
    <source>
        <dbReference type="PROSITE" id="PS51782"/>
    </source>
</evidence>
<evidence type="ECO:0000256" key="6">
    <source>
        <dbReference type="ARBA" id="ARBA00022764"/>
    </source>
</evidence>
<evidence type="ECO:0000256" key="3">
    <source>
        <dbReference type="ARBA" id="ARBA00010860"/>
    </source>
</evidence>
<dbReference type="Gene3D" id="2.60.40.3500">
    <property type="match status" value="1"/>
</dbReference>
<keyword evidence="8" id="KW-0961">Cell wall biogenesis/degradation</keyword>
<evidence type="ECO:0000256" key="1">
    <source>
        <dbReference type="ARBA" id="ARBA00001561"/>
    </source>
</evidence>
<evidence type="ECO:0000256" key="8">
    <source>
        <dbReference type="ARBA" id="ARBA00023316"/>
    </source>
</evidence>
<dbReference type="CDD" id="cd02696">
    <property type="entry name" value="MurNAc-LAA"/>
    <property type="match status" value="1"/>
</dbReference>
<proteinExistence type="inferred from homology"/>
<dbReference type="FunFam" id="3.40.630.40:FF:000001">
    <property type="entry name" value="N-acetylmuramoyl-L-alanine amidase"/>
    <property type="match status" value="1"/>
</dbReference>
<evidence type="ECO:0000313" key="12">
    <source>
        <dbReference type="Proteomes" id="UP000051213"/>
    </source>
</evidence>
<dbReference type="InterPro" id="IPR021731">
    <property type="entry name" value="AMIN_dom"/>
</dbReference>
<dbReference type="CDD" id="cd00118">
    <property type="entry name" value="LysM"/>
    <property type="match status" value="1"/>
</dbReference>
<dbReference type="InterPro" id="IPR002508">
    <property type="entry name" value="MurNAc-LAA_cat"/>
</dbReference>
<dbReference type="Pfam" id="PF01476">
    <property type="entry name" value="LysM"/>
    <property type="match status" value="1"/>
</dbReference>
<dbReference type="AlphaFoldDB" id="A0A0R2TZ50"/>
<dbReference type="Pfam" id="PF01520">
    <property type="entry name" value="Amidase_3"/>
    <property type="match status" value="1"/>
</dbReference>
<organism evidence="11 12">
    <name type="scientific">SAR92 bacterium BACL26 MAG-121220-bin70</name>
    <dbReference type="NCBI Taxonomy" id="1655626"/>
    <lineage>
        <taxon>Bacteria</taxon>
        <taxon>Pseudomonadati</taxon>
        <taxon>Pseudomonadota</taxon>
        <taxon>Gammaproteobacteria</taxon>
        <taxon>Cellvibrionales</taxon>
        <taxon>Porticoccaceae</taxon>
        <taxon>SAR92 clade</taxon>
    </lineage>
</organism>
<dbReference type="EMBL" id="LICA01000342">
    <property type="protein sequence ID" value="KRO92369.1"/>
    <property type="molecule type" value="Genomic_DNA"/>
</dbReference>
<evidence type="ECO:0000256" key="9">
    <source>
        <dbReference type="ARBA" id="ARBA00074581"/>
    </source>
</evidence>
<evidence type="ECO:0000256" key="7">
    <source>
        <dbReference type="ARBA" id="ARBA00022801"/>
    </source>
</evidence>
<dbReference type="GO" id="GO:0009253">
    <property type="term" value="P:peptidoglycan catabolic process"/>
    <property type="evidence" value="ECO:0007669"/>
    <property type="project" value="InterPro"/>
</dbReference>
<dbReference type="InterPro" id="IPR018392">
    <property type="entry name" value="LysM"/>
</dbReference>
<dbReference type="EC" id="3.5.1.28" evidence="4"/>
<dbReference type="Proteomes" id="UP000051213">
    <property type="component" value="Unassembled WGS sequence"/>
</dbReference>
<comment type="similarity">
    <text evidence="3">Belongs to the N-acetylmuramoyl-L-alanine amidase 3 family.</text>
</comment>
<evidence type="ECO:0000313" key="11">
    <source>
        <dbReference type="EMBL" id="KRO92369.1"/>
    </source>
</evidence>
<keyword evidence="5" id="KW-0732">Signal</keyword>
<dbReference type="SUPFAM" id="SSF54106">
    <property type="entry name" value="LysM domain"/>
    <property type="match status" value="1"/>
</dbReference>
<evidence type="ECO:0000256" key="2">
    <source>
        <dbReference type="ARBA" id="ARBA00004418"/>
    </source>
</evidence>
<dbReference type="GO" id="GO:0008745">
    <property type="term" value="F:N-acetylmuramoyl-L-alanine amidase activity"/>
    <property type="evidence" value="ECO:0007669"/>
    <property type="project" value="UniProtKB-EC"/>
</dbReference>
<dbReference type="Gene3D" id="3.10.350.10">
    <property type="entry name" value="LysM domain"/>
    <property type="match status" value="1"/>
</dbReference>
<protein>
    <recommendedName>
        <fullName evidence="9">N-acetylmuramoyl-L-alanine amidase AmiC</fullName>
        <ecNumber evidence="4">3.5.1.28</ecNumber>
    </recommendedName>
</protein>
<evidence type="ECO:0000256" key="4">
    <source>
        <dbReference type="ARBA" id="ARBA00011901"/>
    </source>
</evidence>
<dbReference type="Gene3D" id="3.40.630.40">
    <property type="entry name" value="Zn-dependent exopeptidases"/>
    <property type="match status" value="1"/>
</dbReference>
<dbReference type="Pfam" id="PF11741">
    <property type="entry name" value="AMIN"/>
    <property type="match status" value="1"/>
</dbReference>